<gene>
    <name evidence="2" type="ORF">RJ641_032146</name>
</gene>
<comment type="caution">
    <text evidence="2">The sequence shown here is derived from an EMBL/GenBank/DDBJ whole genome shotgun (WGS) entry which is preliminary data.</text>
</comment>
<dbReference type="AlphaFoldDB" id="A0AAN8W2B2"/>
<feature type="region of interest" description="Disordered" evidence="1">
    <location>
        <begin position="1"/>
        <end position="36"/>
    </location>
</feature>
<accession>A0AAN8W2B2</accession>
<sequence length="87" mass="9069">MATTKGTERVNEEGAVERKVETVDYRSSPGEAQEPGVARVTLTHEPHHSRGGVLAGAAAAISKTFQSAKNTITGKGKSHGTPESSPK</sequence>
<dbReference type="Proteomes" id="UP001370490">
    <property type="component" value="Unassembled WGS sequence"/>
</dbReference>
<evidence type="ECO:0000313" key="3">
    <source>
        <dbReference type="Proteomes" id="UP001370490"/>
    </source>
</evidence>
<keyword evidence="3" id="KW-1185">Reference proteome</keyword>
<protein>
    <submittedName>
        <fullName evidence="2">Uncharacterized protein</fullName>
    </submittedName>
</protein>
<reference evidence="2 3" key="1">
    <citation type="submission" date="2023-12" db="EMBL/GenBank/DDBJ databases">
        <title>A high-quality genome assembly for Dillenia turbinata (Dilleniales).</title>
        <authorList>
            <person name="Chanderbali A."/>
        </authorList>
    </citation>
    <scope>NUCLEOTIDE SEQUENCE [LARGE SCALE GENOMIC DNA]</scope>
    <source>
        <strain evidence="2">LSX21</strain>
        <tissue evidence="2">Leaf</tissue>
    </source>
</reference>
<proteinExistence type="predicted"/>
<evidence type="ECO:0000313" key="2">
    <source>
        <dbReference type="EMBL" id="KAK6938638.1"/>
    </source>
</evidence>
<organism evidence="2 3">
    <name type="scientific">Dillenia turbinata</name>
    <dbReference type="NCBI Taxonomy" id="194707"/>
    <lineage>
        <taxon>Eukaryota</taxon>
        <taxon>Viridiplantae</taxon>
        <taxon>Streptophyta</taxon>
        <taxon>Embryophyta</taxon>
        <taxon>Tracheophyta</taxon>
        <taxon>Spermatophyta</taxon>
        <taxon>Magnoliopsida</taxon>
        <taxon>eudicotyledons</taxon>
        <taxon>Gunneridae</taxon>
        <taxon>Pentapetalae</taxon>
        <taxon>Dilleniales</taxon>
        <taxon>Dilleniaceae</taxon>
        <taxon>Dillenia</taxon>
    </lineage>
</organism>
<name>A0AAN8W2B2_9MAGN</name>
<dbReference type="EMBL" id="JBAMMX010000006">
    <property type="protein sequence ID" value="KAK6938638.1"/>
    <property type="molecule type" value="Genomic_DNA"/>
</dbReference>
<feature type="compositionally biased region" description="Basic and acidic residues" evidence="1">
    <location>
        <begin position="1"/>
        <end position="24"/>
    </location>
</feature>
<evidence type="ECO:0000256" key="1">
    <source>
        <dbReference type="SAM" id="MobiDB-lite"/>
    </source>
</evidence>